<name>A0A4R6ZKM0_9LIST</name>
<dbReference type="GO" id="GO:0016020">
    <property type="term" value="C:membrane"/>
    <property type="evidence" value="ECO:0007669"/>
    <property type="project" value="UniProtKB-SubCell"/>
</dbReference>
<comment type="caution">
    <text evidence="7">The sequence shown here is derived from an EMBL/GenBank/DDBJ whole genome shotgun (WGS) entry which is preliminary data.</text>
</comment>
<reference evidence="7 8" key="1">
    <citation type="submission" date="2019-03" db="EMBL/GenBank/DDBJ databases">
        <title>Genomic Encyclopedia of Type Strains, Phase III (KMG-III): the genomes of soil and plant-associated and newly described type strains.</title>
        <authorList>
            <person name="Whitman W."/>
        </authorList>
    </citation>
    <scope>NUCLEOTIDE SEQUENCE [LARGE SCALE GENOMIC DNA]</scope>
    <source>
        <strain evidence="7 8">CECT 7972</strain>
    </source>
</reference>
<sequence>MMMIFHIMLKAIKLTLRDKGFFLYMMIFPLALILVLGSVLQNAFSSDVELDKITVEYTIQKDNPLGKAFDSFATEASGKQVTFKKADSAKSGKEAVENGDAVGYVGVKDNLTVTTNSPSQIEMSVLDGYLSGFTSQYRLASTIIKVDPAQANVLQSPPQASDSAIQAEELASGNDISAFEYYAIAMIAMVMMFGINSGINVFREEKVRHTDVRLFIAPIKKSTAIIGNFLGAIFMQTVSLILLMVISDLFFGVNWGEYSLVIFVIYFSLLFLSVALGMAVDVFSNGNPAANGAATIMIQVFAFLGGAYFPTGDGLMSKLSPIGWVRVGVKDVLYNHDLVAATFPIVVNLLITGILVVGMSLWIRRKEVY</sequence>
<accession>A0A4R6ZKM0</accession>
<feature type="domain" description="ABC-2 type transporter transmembrane" evidence="6">
    <location>
        <begin position="19"/>
        <end position="361"/>
    </location>
</feature>
<dbReference type="EMBL" id="SNZK01000006">
    <property type="protein sequence ID" value="TDR52868.1"/>
    <property type="molecule type" value="Genomic_DNA"/>
</dbReference>
<keyword evidence="2 5" id="KW-0812">Transmembrane</keyword>
<organism evidence="7 8">
    <name type="scientific">Listeria rocourtiae</name>
    <dbReference type="NCBI Taxonomy" id="647910"/>
    <lineage>
        <taxon>Bacteria</taxon>
        <taxon>Bacillati</taxon>
        <taxon>Bacillota</taxon>
        <taxon>Bacilli</taxon>
        <taxon>Bacillales</taxon>
        <taxon>Listeriaceae</taxon>
        <taxon>Listeria</taxon>
    </lineage>
</organism>
<dbReference type="GO" id="GO:0140359">
    <property type="term" value="F:ABC-type transporter activity"/>
    <property type="evidence" value="ECO:0007669"/>
    <property type="project" value="InterPro"/>
</dbReference>
<feature type="transmembrane region" description="Helical" evidence="5">
    <location>
        <begin position="338"/>
        <end position="363"/>
    </location>
</feature>
<dbReference type="InterPro" id="IPR013525">
    <property type="entry name" value="ABC2_TM"/>
</dbReference>
<dbReference type="AlphaFoldDB" id="A0A4R6ZKM0"/>
<dbReference type="PANTHER" id="PTHR43027">
    <property type="entry name" value="DOXORUBICIN RESISTANCE ABC TRANSPORTER PERMEASE PROTEIN DRRC-RELATED"/>
    <property type="match status" value="1"/>
</dbReference>
<evidence type="ECO:0000256" key="5">
    <source>
        <dbReference type="SAM" id="Phobius"/>
    </source>
</evidence>
<feature type="transmembrane region" description="Helical" evidence="5">
    <location>
        <begin position="292"/>
        <end position="309"/>
    </location>
</feature>
<evidence type="ECO:0000256" key="2">
    <source>
        <dbReference type="ARBA" id="ARBA00022692"/>
    </source>
</evidence>
<feature type="transmembrane region" description="Helical" evidence="5">
    <location>
        <begin position="181"/>
        <end position="202"/>
    </location>
</feature>
<protein>
    <submittedName>
        <fullName evidence="7">ABC-2 type transport system permease protein</fullName>
    </submittedName>
</protein>
<dbReference type="Pfam" id="PF12698">
    <property type="entry name" value="ABC2_membrane_3"/>
    <property type="match status" value="1"/>
</dbReference>
<feature type="transmembrane region" description="Helical" evidence="5">
    <location>
        <begin position="258"/>
        <end position="280"/>
    </location>
</feature>
<dbReference type="STRING" id="1265846.PROCOU_02739"/>
<comment type="subcellular location">
    <subcellularLocation>
        <location evidence="1">Membrane</location>
        <topology evidence="1">Multi-pass membrane protein</topology>
    </subcellularLocation>
</comment>
<dbReference type="InterPro" id="IPR052902">
    <property type="entry name" value="ABC-2_transporter"/>
</dbReference>
<dbReference type="Proteomes" id="UP000295558">
    <property type="component" value="Unassembled WGS sequence"/>
</dbReference>
<keyword evidence="4 5" id="KW-0472">Membrane</keyword>
<evidence type="ECO:0000313" key="8">
    <source>
        <dbReference type="Proteomes" id="UP000295558"/>
    </source>
</evidence>
<evidence type="ECO:0000256" key="4">
    <source>
        <dbReference type="ARBA" id="ARBA00023136"/>
    </source>
</evidence>
<keyword evidence="8" id="KW-1185">Reference proteome</keyword>
<keyword evidence="3 5" id="KW-1133">Transmembrane helix</keyword>
<evidence type="ECO:0000256" key="1">
    <source>
        <dbReference type="ARBA" id="ARBA00004141"/>
    </source>
</evidence>
<dbReference type="PANTHER" id="PTHR43027:SF1">
    <property type="entry name" value="DOXORUBICIN RESISTANCE ABC TRANSPORTER PERMEASE PROTEIN DRRC-RELATED"/>
    <property type="match status" value="1"/>
</dbReference>
<evidence type="ECO:0000259" key="6">
    <source>
        <dbReference type="Pfam" id="PF12698"/>
    </source>
</evidence>
<gene>
    <name evidence="7" type="ORF">DFP96_10674</name>
</gene>
<feature type="transmembrane region" description="Helical" evidence="5">
    <location>
        <begin position="223"/>
        <end position="246"/>
    </location>
</feature>
<evidence type="ECO:0000256" key="3">
    <source>
        <dbReference type="ARBA" id="ARBA00022989"/>
    </source>
</evidence>
<evidence type="ECO:0000313" key="7">
    <source>
        <dbReference type="EMBL" id="TDR52868.1"/>
    </source>
</evidence>
<proteinExistence type="predicted"/>